<dbReference type="EMBL" id="SSTD01017617">
    <property type="protein sequence ID" value="TYJ99718.1"/>
    <property type="molecule type" value="Genomic_DNA"/>
</dbReference>
<accession>A0A5D3BNJ5</accession>
<dbReference type="InterPro" id="IPR043128">
    <property type="entry name" value="Rev_trsase/Diguanyl_cyclase"/>
</dbReference>
<dbReference type="SUPFAM" id="SSF56672">
    <property type="entry name" value="DNA/RNA polymerases"/>
    <property type="match status" value="1"/>
</dbReference>
<dbReference type="PANTHER" id="PTHR24559:SF444">
    <property type="entry name" value="REVERSE TRANSCRIPTASE DOMAIN-CONTAINING PROTEIN"/>
    <property type="match status" value="1"/>
</dbReference>
<proteinExistence type="predicted"/>
<evidence type="ECO:0000259" key="2">
    <source>
        <dbReference type="Pfam" id="PF17919"/>
    </source>
</evidence>
<keyword evidence="1" id="KW-0472">Membrane</keyword>
<dbReference type="FunFam" id="3.10.10.10:FF:000002">
    <property type="entry name" value="Retrovirus-related Pol polyprotein from transposon 17.6-like protein"/>
    <property type="match status" value="1"/>
</dbReference>
<dbReference type="CDD" id="cd01647">
    <property type="entry name" value="RT_LTR"/>
    <property type="match status" value="1"/>
</dbReference>
<evidence type="ECO:0000313" key="4">
    <source>
        <dbReference type="Proteomes" id="UP000321947"/>
    </source>
</evidence>
<gene>
    <name evidence="3" type="ORF">E5676_scaffold562G001200</name>
</gene>
<feature type="domain" description="Reverse transcriptase/retrotransposon-derived protein RNase H-like" evidence="2">
    <location>
        <begin position="330"/>
        <end position="394"/>
    </location>
</feature>
<comment type="caution">
    <text evidence="3">The sequence shown here is derived from an EMBL/GenBank/DDBJ whole genome shotgun (WGS) entry which is preliminary data.</text>
</comment>
<dbReference type="AlphaFoldDB" id="A0A5D3BNJ5"/>
<dbReference type="Gene3D" id="3.10.10.10">
    <property type="entry name" value="HIV Type 1 Reverse Transcriptase, subunit A, domain 1"/>
    <property type="match status" value="2"/>
</dbReference>
<dbReference type="InterPro" id="IPR043502">
    <property type="entry name" value="DNA/RNA_pol_sf"/>
</dbReference>
<keyword evidence="1" id="KW-1133">Transmembrane helix</keyword>
<evidence type="ECO:0000256" key="1">
    <source>
        <dbReference type="SAM" id="Phobius"/>
    </source>
</evidence>
<name>A0A5D3BNJ5_CUCMM</name>
<dbReference type="Pfam" id="PF17919">
    <property type="entry name" value="RT_RNaseH_2"/>
    <property type="match status" value="1"/>
</dbReference>
<protein>
    <submittedName>
        <fullName evidence="3">DNA/RNA polymerases superfamily protein</fullName>
    </submittedName>
</protein>
<feature type="transmembrane region" description="Helical" evidence="1">
    <location>
        <begin position="247"/>
        <end position="266"/>
    </location>
</feature>
<reference evidence="3 4" key="1">
    <citation type="submission" date="2019-08" db="EMBL/GenBank/DDBJ databases">
        <title>Draft genome sequences of two oriental melons (Cucumis melo L. var makuwa).</title>
        <authorList>
            <person name="Kwon S.-Y."/>
        </authorList>
    </citation>
    <scope>NUCLEOTIDE SEQUENCE [LARGE SCALE GENOMIC DNA]</scope>
    <source>
        <strain evidence="4">cv. Chang Bougi</strain>
        <tissue evidence="3">Leaf</tissue>
    </source>
</reference>
<sequence>MCLLKSIQPAHMHLDLCPPVCVQLSSREAHRLGSVFAHARPKPAILVRFSRACAPTQVELLGSILFVSTPSGEVMLSKEKIKEWIGCLPIMRIDCFRKEVVFSPHSAASFKFKGAGTVVLPKFISAMKAKYHYVFPDELLGFSPHRKIDFSIKLESGTVLISRAPYKMASAELKELKVQLQKFLDKGFIRPSVLPWGAPVLFVKKKDGSMRLCIDYRELNKIDLRSCYHQLRIRDSDIPKTAFRFRYGLYVFIGMSFGLTNAPAMFMDLMNMLKKVSFLGHVVSSEGVSVDPTKIEVVTSWSRPSTVSEVHSLLGFPLTQLIRNETSFVWGPTCESSFQELQQKLVTSPVLIVPDGSGSFMIYSDASKKGLGCILMSQGKANVVVDALSRKGSHSATLITEQASLFRDFQRSEIAVLLNDPYLVEKHRLVEAGQAEVFFISSNDGLIFERCLYVPAGSAVKTESLIDAYSSPFSMHPSSEGTKTETNKFVATLECARVEVGEYVYGLHYMTA</sequence>
<dbReference type="Proteomes" id="UP000321947">
    <property type="component" value="Unassembled WGS sequence"/>
</dbReference>
<dbReference type="InterPro" id="IPR053134">
    <property type="entry name" value="RNA-dir_DNA_polymerase"/>
</dbReference>
<organism evidence="3 4">
    <name type="scientific">Cucumis melo var. makuwa</name>
    <name type="common">Oriental melon</name>
    <dbReference type="NCBI Taxonomy" id="1194695"/>
    <lineage>
        <taxon>Eukaryota</taxon>
        <taxon>Viridiplantae</taxon>
        <taxon>Streptophyta</taxon>
        <taxon>Embryophyta</taxon>
        <taxon>Tracheophyta</taxon>
        <taxon>Spermatophyta</taxon>
        <taxon>Magnoliopsida</taxon>
        <taxon>eudicotyledons</taxon>
        <taxon>Gunneridae</taxon>
        <taxon>Pentapetalae</taxon>
        <taxon>rosids</taxon>
        <taxon>fabids</taxon>
        <taxon>Cucurbitales</taxon>
        <taxon>Cucurbitaceae</taxon>
        <taxon>Benincaseae</taxon>
        <taxon>Cucumis</taxon>
    </lineage>
</organism>
<dbReference type="PANTHER" id="PTHR24559">
    <property type="entry name" value="TRANSPOSON TY3-I GAG-POL POLYPROTEIN"/>
    <property type="match status" value="1"/>
</dbReference>
<keyword evidence="1" id="KW-0812">Transmembrane</keyword>
<evidence type="ECO:0000313" key="3">
    <source>
        <dbReference type="EMBL" id="TYJ99718.1"/>
    </source>
</evidence>
<dbReference type="InterPro" id="IPR041577">
    <property type="entry name" value="RT_RNaseH_2"/>
</dbReference>
<dbReference type="Gene3D" id="3.30.70.270">
    <property type="match status" value="2"/>
</dbReference>